<dbReference type="Proteomes" id="UP000317316">
    <property type="component" value="Unassembled WGS sequence"/>
</dbReference>
<comment type="caution">
    <text evidence="2">The sequence shown here is derived from an EMBL/GenBank/DDBJ whole genome shotgun (WGS) entry which is preliminary data.</text>
</comment>
<proteinExistence type="predicted"/>
<feature type="domain" description="N-acetyltransferase" evidence="1">
    <location>
        <begin position="14"/>
        <end position="176"/>
    </location>
</feature>
<dbReference type="OrthoDB" id="9795199at2"/>
<evidence type="ECO:0000313" key="3">
    <source>
        <dbReference type="Proteomes" id="UP000317316"/>
    </source>
</evidence>
<evidence type="ECO:0000259" key="1">
    <source>
        <dbReference type="PROSITE" id="PS51186"/>
    </source>
</evidence>
<dbReference type="PROSITE" id="PS51186">
    <property type="entry name" value="GNAT"/>
    <property type="match status" value="1"/>
</dbReference>
<dbReference type="InterPro" id="IPR000182">
    <property type="entry name" value="GNAT_dom"/>
</dbReference>
<sequence>MKINANLILEGNTITLVPLEMKYKEQLYEAIKSPDVWKDTWREVKTFDDIEQILSIAVQSKNDGKQLPFIIKDKLSGEVIGTTRIGDIDKANRNVEIGWTWLSPSVWRTKVNTECKFLLLQYCFEELKVLRVQFSISGQNVRSQNAVERIGAVKEGIFRKHRIKADGTIHDNIFYSIVDTEWNDVKGKLINFLEKKY</sequence>
<accession>A0A544SRL6</accession>
<gene>
    <name evidence="2" type="ORF">FG382_22180</name>
</gene>
<reference evidence="2 3" key="1">
    <citation type="submission" date="2019-05" db="EMBL/GenBank/DDBJ databases">
        <title>Psychrobacillus vulpis sp. nov., a new species isolated from feces of a red fox that inhabits in The Tablas de Daimiel Natural Park, Albacete, Spain.</title>
        <authorList>
            <person name="Rodriguez M."/>
            <person name="Reina J.C."/>
            <person name="Bejar V."/>
            <person name="Llamas I."/>
        </authorList>
    </citation>
    <scope>NUCLEOTIDE SEQUENCE [LARGE SCALE GENOMIC DNA]</scope>
    <source>
        <strain evidence="2 3">NEAU-3TGS17</strain>
    </source>
</reference>
<dbReference type="Gene3D" id="3.40.630.30">
    <property type="match status" value="1"/>
</dbReference>
<dbReference type="GO" id="GO:0016747">
    <property type="term" value="F:acyltransferase activity, transferring groups other than amino-acyl groups"/>
    <property type="evidence" value="ECO:0007669"/>
    <property type="project" value="InterPro"/>
</dbReference>
<dbReference type="EMBL" id="VDGH01000020">
    <property type="protein sequence ID" value="TQR07823.1"/>
    <property type="molecule type" value="Genomic_DNA"/>
</dbReference>
<keyword evidence="3" id="KW-1185">Reference proteome</keyword>
<dbReference type="PANTHER" id="PTHR43610:SF1">
    <property type="entry name" value="N-ACETYLTRANSFERASE DOMAIN-CONTAINING PROTEIN"/>
    <property type="match status" value="1"/>
</dbReference>
<organism evidence="2 3">
    <name type="scientific">Psychrobacillus lasiicapitis</name>
    <dbReference type="NCBI Taxonomy" id="1636719"/>
    <lineage>
        <taxon>Bacteria</taxon>
        <taxon>Bacillati</taxon>
        <taxon>Bacillota</taxon>
        <taxon>Bacilli</taxon>
        <taxon>Bacillales</taxon>
        <taxon>Bacillaceae</taxon>
        <taxon>Psychrobacillus</taxon>
    </lineage>
</organism>
<evidence type="ECO:0000313" key="2">
    <source>
        <dbReference type="EMBL" id="TQR07823.1"/>
    </source>
</evidence>
<dbReference type="PANTHER" id="PTHR43610">
    <property type="entry name" value="BLL6696 PROTEIN"/>
    <property type="match status" value="1"/>
</dbReference>
<dbReference type="InterPro" id="IPR016181">
    <property type="entry name" value="Acyl_CoA_acyltransferase"/>
</dbReference>
<dbReference type="AlphaFoldDB" id="A0A544SRL6"/>
<dbReference type="SUPFAM" id="SSF55729">
    <property type="entry name" value="Acyl-CoA N-acyltransferases (Nat)"/>
    <property type="match status" value="1"/>
</dbReference>
<dbReference type="RefSeq" id="WP_142541022.1">
    <property type="nucleotide sequence ID" value="NZ_BMIE01000013.1"/>
</dbReference>
<protein>
    <submittedName>
        <fullName evidence="2">GNAT family N-acetyltransferase</fullName>
    </submittedName>
</protein>
<keyword evidence="2" id="KW-0808">Transferase</keyword>
<dbReference type="Pfam" id="PF13302">
    <property type="entry name" value="Acetyltransf_3"/>
    <property type="match status" value="1"/>
</dbReference>
<name>A0A544SRL6_9BACI</name>